<reference evidence="1 2" key="2">
    <citation type="journal article" date="2022" name="Mol. Ecol. Resour.">
        <title>The genomes of chicory, endive, great burdock and yacon provide insights into Asteraceae paleo-polyploidization history and plant inulin production.</title>
        <authorList>
            <person name="Fan W."/>
            <person name="Wang S."/>
            <person name="Wang H."/>
            <person name="Wang A."/>
            <person name="Jiang F."/>
            <person name="Liu H."/>
            <person name="Zhao H."/>
            <person name="Xu D."/>
            <person name="Zhang Y."/>
        </authorList>
    </citation>
    <scope>NUCLEOTIDE SEQUENCE [LARGE SCALE GENOMIC DNA]</scope>
    <source>
        <strain evidence="2">cv. Niubang</strain>
    </source>
</reference>
<sequence length="396" mass="44523">MLVHFGTEADSKAYRLLDPVTGKVRVSRDVEFDEDEAWSWTETVRFKEIPANTFTIEGYKDESFGVGVESGDPVEPFTDFEVLGGQETPATPRSQSLGESQLHAGQPFPAESPVTSVDSSSTASSSTGGGAPKRYRSLAELYEATETIYLEPDQLMFMQDEEEPTMYSVAAKDREWVKAMKTELDAIERNQTWSLVDLPAGRKPIGLKWVYKLKRDPSGKILKHKARLVAKGYVQKPGVDFNEVFAPVARLETIRIILALSSSHGWKVHHLDVKSAFLNGTLNEEVFVIQPEGFVNDKCPGKVYKLSKALYGLRQAHRAWNSRLDKCLKGLNFMRCGLEHAMYTRKQHGNVLIVGVYVDDLIVTGNCDGDVKHFKQQMNREFEMSDLGLLSYWESK</sequence>
<gene>
    <name evidence="1" type="ORF">L6452_03546</name>
</gene>
<proteinExistence type="predicted"/>
<accession>A0ACB9FNR1</accession>
<comment type="caution">
    <text evidence="1">The sequence shown here is derived from an EMBL/GenBank/DDBJ whole genome shotgun (WGS) entry which is preliminary data.</text>
</comment>
<organism evidence="1 2">
    <name type="scientific">Arctium lappa</name>
    <name type="common">Greater burdock</name>
    <name type="synonym">Lappa major</name>
    <dbReference type="NCBI Taxonomy" id="4217"/>
    <lineage>
        <taxon>Eukaryota</taxon>
        <taxon>Viridiplantae</taxon>
        <taxon>Streptophyta</taxon>
        <taxon>Embryophyta</taxon>
        <taxon>Tracheophyta</taxon>
        <taxon>Spermatophyta</taxon>
        <taxon>Magnoliopsida</taxon>
        <taxon>eudicotyledons</taxon>
        <taxon>Gunneridae</taxon>
        <taxon>Pentapetalae</taxon>
        <taxon>asterids</taxon>
        <taxon>campanulids</taxon>
        <taxon>Asterales</taxon>
        <taxon>Asteraceae</taxon>
        <taxon>Carduoideae</taxon>
        <taxon>Cardueae</taxon>
        <taxon>Arctiinae</taxon>
        <taxon>Arctium</taxon>
    </lineage>
</organism>
<evidence type="ECO:0000313" key="2">
    <source>
        <dbReference type="Proteomes" id="UP001055879"/>
    </source>
</evidence>
<name>A0ACB9FNR1_ARCLA</name>
<dbReference type="Proteomes" id="UP001055879">
    <property type="component" value="Linkage Group LG01"/>
</dbReference>
<protein>
    <submittedName>
        <fullName evidence="1">Uncharacterized protein</fullName>
    </submittedName>
</protein>
<evidence type="ECO:0000313" key="1">
    <source>
        <dbReference type="EMBL" id="KAI3772361.1"/>
    </source>
</evidence>
<keyword evidence="2" id="KW-1185">Reference proteome</keyword>
<reference evidence="2" key="1">
    <citation type="journal article" date="2022" name="Mol. Ecol. Resour.">
        <title>The genomes of chicory, endive, great burdock and yacon provide insights into Asteraceae palaeo-polyploidization history and plant inulin production.</title>
        <authorList>
            <person name="Fan W."/>
            <person name="Wang S."/>
            <person name="Wang H."/>
            <person name="Wang A."/>
            <person name="Jiang F."/>
            <person name="Liu H."/>
            <person name="Zhao H."/>
            <person name="Xu D."/>
            <person name="Zhang Y."/>
        </authorList>
    </citation>
    <scope>NUCLEOTIDE SEQUENCE [LARGE SCALE GENOMIC DNA]</scope>
    <source>
        <strain evidence="2">cv. Niubang</strain>
    </source>
</reference>
<dbReference type="EMBL" id="CM042047">
    <property type="protein sequence ID" value="KAI3772361.1"/>
    <property type="molecule type" value="Genomic_DNA"/>
</dbReference>